<evidence type="ECO:0000256" key="4">
    <source>
        <dbReference type="ARBA" id="ARBA00022456"/>
    </source>
</evidence>
<evidence type="ECO:0000259" key="9">
    <source>
        <dbReference type="Pfam" id="PF00441"/>
    </source>
</evidence>
<feature type="domain" description="Acyl-CoA oxidase/dehydrogenase middle" evidence="10">
    <location>
        <begin position="145"/>
        <end position="238"/>
    </location>
</feature>
<dbReference type="EMBL" id="AM039952">
    <property type="protein sequence ID" value="CAJ22995.1"/>
    <property type="molecule type" value="Genomic_DNA"/>
</dbReference>
<gene>
    <name evidence="12" type="ordered locus">XCV1364</name>
</gene>
<dbReference type="PROSITE" id="PS00072">
    <property type="entry name" value="ACYL_COA_DH_1"/>
    <property type="match status" value="1"/>
</dbReference>
<accession>Q3BVW8</accession>
<keyword evidence="6 8" id="KW-0274">FAD</keyword>
<evidence type="ECO:0000256" key="2">
    <source>
        <dbReference type="ARBA" id="ARBA00005109"/>
    </source>
</evidence>
<dbReference type="Pfam" id="PF00441">
    <property type="entry name" value="Acyl-CoA_dh_1"/>
    <property type="match status" value="1"/>
</dbReference>
<dbReference type="FunFam" id="1.20.140.10:FF:000001">
    <property type="entry name" value="Acyl-CoA dehydrogenase"/>
    <property type="match status" value="1"/>
</dbReference>
<dbReference type="STRING" id="456327.BJD11_15860"/>
<evidence type="ECO:0000256" key="5">
    <source>
        <dbReference type="ARBA" id="ARBA00022630"/>
    </source>
</evidence>
<dbReference type="Gene3D" id="1.10.540.10">
    <property type="entry name" value="Acyl-CoA dehydrogenase/oxidase, N-terminal domain"/>
    <property type="match status" value="1"/>
</dbReference>
<comment type="cofactor">
    <cofactor evidence="1 8">
        <name>FAD</name>
        <dbReference type="ChEBI" id="CHEBI:57692"/>
    </cofactor>
</comment>
<dbReference type="AlphaFoldDB" id="Q3BVW8"/>
<dbReference type="InterPro" id="IPR052547">
    <property type="entry name" value="Mito_Isobutyryl-CoADH"/>
</dbReference>
<evidence type="ECO:0000256" key="3">
    <source>
        <dbReference type="ARBA" id="ARBA00009347"/>
    </source>
</evidence>
<dbReference type="HOGENOM" id="CLU_018204_0_2_6"/>
<dbReference type="Gene3D" id="2.40.110.10">
    <property type="entry name" value="Butyryl-CoA Dehydrogenase, subunit A, domain 2"/>
    <property type="match status" value="1"/>
</dbReference>
<dbReference type="Pfam" id="PF02770">
    <property type="entry name" value="Acyl-CoA_dh_M"/>
    <property type="match status" value="1"/>
</dbReference>
<keyword evidence="7 8" id="KW-0560">Oxidoreductase</keyword>
<dbReference type="GO" id="GO:0050660">
    <property type="term" value="F:flavin adenine dinucleotide binding"/>
    <property type="evidence" value="ECO:0007669"/>
    <property type="project" value="InterPro"/>
</dbReference>
<dbReference type="Gene3D" id="1.20.140.10">
    <property type="entry name" value="Butyryl-CoA Dehydrogenase, subunit A, domain 3"/>
    <property type="match status" value="1"/>
</dbReference>
<evidence type="ECO:0000256" key="8">
    <source>
        <dbReference type="RuleBase" id="RU362125"/>
    </source>
</evidence>
<dbReference type="KEGG" id="xcv:XCV1364"/>
<feature type="domain" description="Acyl-CoA dehydrogenase/oxidase C-terminal" evidence="9">
    <location>
        <begin position="250"/>
        <end position="400"/>
    </location>
</feature>
<dbReference type="InterPro" id="IPR006091">
    <property type="entry name" value="Acyl-CoA_Oxase/DH_mid-dom"/>
</dbReference>
<dbReference type="InterPro" id="IPR013786">
    <property type="entry name" value="AcylCoA_DH/ox_N"/>
</dbReference>
<sequence length="407" mass="43604">MASTPPSPSSDPIAMNAAIQLHPNAADLNDEQEAFRAAARDFADKELAPHAAQWDAEGHFPREAIAKAAELGFCGLYTDEGVGGLGMRRLDAAVVFEELATVDPSTSAFISIHNMATWLIASYGTDAVRAQWGQAMTSGAKLGSYCLTEPGSGSDAASLKSRAQRDGDSYVLNGSKAFISGAGATDVLVVMARTGEDGARGISAFVVPADAPGISYGRKEEKMGWNSQPTRGVSFENVRIPAENLLGKEGEGFKMAMKALDGGRINIAACSLGAAQGALDAARRYMGERRQFGKKLADFQALQFKLADMATQLVAARQMVHTAARKLDAGSHDATVWCAMAKRFATDAGFAICDDALQIHGGYGYIREYPIERLLRDSRVHRILEGTNEVMRMIVARHLLNGEEELR</sequence>
<evidence type="ECO:0000256" key="7">
    <source>
        <dbReference type="ARBA" id="ARBA00023002"/>
    </source>
</evidence>
<dbReference type="PROSITE" id="PS00073">
    <property type="entry name" value="ACYL_COA_DH_2"/>
    <property type="match status" value="1"/>
</dbReference>
<evidence type="ECO:0000259" key="11">
    <source>
        <dbReference type="Pfam" id="PF02771"/>
    </source>
</evidence>
<dbReference type="InterPro" id="IPR009100">
    <property type="entry name" value="AcylCoA_DH/oxidase_NM_dom_sf"/>
</dbReference>
<dbReference type="Proteomes" id="UP000007069">
    <property type="component" value="Chromosome"/>
</dbReference>
<feature type="domain" description="Acyl-CoA dehydrogenase/oxidase N-terminal" evidence="11">
    <location>
        <begin position="29"/>
        <end position="139"/>
    </location>
</feature>
<evidence type="ECO:0000256" key="1">
    <source>
        <dbReference type="ARBA" id="ARBA00001974"/>
    </source>
</evidence>
<protein>
    <submittedName>
        <fullName evidence="12">Acyl-CoA dehydrogenase</fullName>
    </submittedName>
</protein>
<proteinExistence type="inferred from homology"/>
<keyword evidence="4" id="KW-0101">Branched-chain amino acid catabolism</keyword>
<comment type="pathway">
    <text evidence="2">Amino-acid degradation; L-valine degradation.</text>
</comment>
<reference evidence="12 13" key="1">
    <citation type="journal article" date="2005" name="J. Bacteriol.">
        <title>Insights into genome plasticity and pathogenicity of the plant pathogenic Bacterium Xanthomonas campestris pv. vesicatoria revealed by the complete genome sequence.</title>
        <authorList>
            <person name="Thieme F."/>
            <person name="Koebnik R."/>
            <person name="Bekel T."/>
            <person name="Berger C."/>
            <person name="Boch J."/>
            <person name="Buettner D."/>
            <person name="Caldana C."/>
            <person name="Gaigalat L."/>
            <person name="Goesmann A."/>
            <person name="Kay S."/>
            <person name="Kirchner O."/>
            <person name="Lanz C."/>
            <person name="Linke B."/>
            <person name="McHardy A.C."/>
            <person name="Meyer F."/>
            <person name="Mittenhuber G."/>
            <person name="Nies D.H."/>
            <person name="Niesbach-Kloesgen U."/>
            <person name="Patschkowski T."/>
            <person name="Rueckert C."/>
            <person name="Rupp O."/>
            <person name="Schneicker S."/>
            <person name="Schuster S.C."/>
            <person name="Vorhoelter F.J."/>
            <person name="Weber E."/>
            <person name="Puehler A."/>
            <person name="Bonas U."/>
            <person name="Bartels D."/>
            <person name="Kaiser O."/>
        </authorList>
    </citation>
    <scope>NUCLEOTIDE SEQUENCE [LARGE SCALE GENOMIC DNA]</scope>
    <source>
        <strain evidence="12 13">85-10</strain>
    </source>
</reference>
<dbReference type="FunFam" id="2.40.110.10:FF:000001">
    <property type="entry name" value="Acyl-CoA dehydrogenase, mitochondrial"/>
    <property type="match status" value="1"/>
</dbReference>
<organism evidence="13">
    <name type="scientific">Xanthomonas euvesicatoria pv. vesicatoria (strain 85-10)</name>
    <name type="common">Xanthomonas campestris pv. vesicatoria</name>
    <dbReference type="NCBI Taxonomy" id="316273"/>
    <lineage>
        <taxon>Bacteria</taxon>
        <taxon>Pseudomonadati</taxon>
        <taxon>Pseudomonadota</taxon>
        <taxon>Gammaproteobacteria</taxon>
        <taxon>Lysobacterales</taxon>
        <taxon>Lysobacteraceae</taxon>
        <taxon>Xanthomonas</taxon>
    </lineage>
</organism>
<evidence type="ECO:0000256" key="6">
    <source>
        <dbReference type="ARBA" id="ARBA00022827"/>
    </source>
</evidence>
<evidence type="ECO:0000313" key="13">
    <source>
        <dbReference type="Proteomes" id="UP000007069"/>
    </source>
</evidence>
<dbReference type="InterPro" id="IPR046373">
    <property type="entry name" value="Acyl-CoA_Oxase/DH_mid-dom_sf"/>
</dbReference>
<dbReference type="InterPro" id="IPR006089">
    <property type="entry name" value="Acyl-CoA_DH_CS"/>
</dbReference>
<dbReference type="InterPro" id="IPR037069">
    <property type="entry name" value="AcylCoA_DH/ox_N_sf"/>
</dbReference>
<evidence type="ECO:0000259" key="10">
    <source>
        <dbReference type="Pfam" id="PF02770"/>
    </source>
</evidence>
<dbReference type="GO" id="GO:0009083">
    <property type="term" value="P:branched-chain amino acid catabolic process"/>
    <property type="evidence" value="ECO:0007669"/>
    <property type="project" value="UniProtKB-KW"/>
</dbReference>
<dbReference type="eggNOG" id="COG1960">
    <property type="taxonomic scope" value="Bacteria"/>
</dbReference>
<dbReference type="InterPro" id="IPR036250">
    <property type="entry name" value="AcylCo_DH-like_C"/>
</dbReference>
<dbReference type="PIRSF" id="PIRSF016578">
    <property type="entry name" value="HsaA"/>
    <property type="match status" value="1"/>
</dbReference>
<dbReference type="PANTHER" id="PTHR43831:SF1">
    <property type="entry name" value="ISOBUTYRYL-COA DEHYDROGENASE, MITOCHONDRIAL"/>
    <property type="match status" value="1"/>
</dbReference>
<keyword evidence="5 8" id="KW-0285">Flavoprotein</keyword>
<dbReference type="SUPFAM" id="SSF56645">
    <property type="entry name" value="Acyl-CoA dehydrogenase NM domain-like"/>
    <property type="match status" value="1"/>
</dbReference>
<dbReference type="PANTHER" id="PTHR43831">
    <property type="entry name" value="ISOBUTYRYL-COA DEHYDROGENASE"/>
    <property type="match status" value="1"/>
</dbReference>
<dbReference type="InterPro" id="IPR009075">
    <property type="entry name" value="AcylCo_DH/oxidase_C"/>
</dbReference>
<dbReference type="SUPFAM" id="SSF47203">
    <property type="entry name" value="Acyl-CoA dehydrogenase C-terminal domain-like"/>
    <property type="match status" value="1"/>
</dbReference>
<evidence type="ECO:0000313" key="12">
    <source>
        <dbReference type="EMBL" id="CAJ22995.1"/>
    </source>
</evidence>
<dbReference type="Pfam" id="PF02771">
    <property type="entry name" value="Acyl-CoA_dh_N"/>
    <property type="match status" value="1"/>
</dbReference>
<dbReference type="GO" id="GO:0003995">
    <property type="term" value="F:acyl-CoA dehydrogenase activity"/>
    <property type="evidence" value="ECO:0007669"/>
    <property type="project" value="InterPro"/>
</dbReference>
<comment type="similarity">
    <text evidence="3 8">Belongs to the acyl-CoA dehydrogenase family.</text>
</comment>
<name>Q3BVW8_XANE5</name>